<dbReference type="EMBL" id="CP104205">
    <property type="protein sequence ID" value="UWX54431.1"/>
    <property type="molecule type" value="Genomic_DNA"/>
</dbReference>
<dbReference type="InterPro" id="IPR020503">
    <property type="entry name" value="Uncharacterised_Rv2561"/>
</dbReference>
<evidence type="ECO:0000313" key="2">
    <source>
        <dbReference type="Proteomes" id="UP001059209"/>
    </source>
</evidence>
<protein>
    <submittedName>
        <fullName evidence="1">DUF2652 domain-containing protein</fullName>
    </submittedName>
</protein>
<evidence type="ECO:0000313" key="1">
    <source>
        <dbReference type="EMBL" id="UWX54431.1"/>
    </source>
</evidence>
<dbReference type="Proteomes" id="UP001059209">
    <property type="component" value="Chromosome"/>
</dbReference>
<proteinExistence type="predicted"/>
<organism evidence="1 2">
    <name type="scientific">Maribacter litopenaei</name>
    <dbReference type="NCBI Taxonomy" id="2976127"/>
    <lineage>
        <taxon>Bacteria</taxon>
        <taxon>Pseudomonadati</taxon>
        <taxon>Bacteroidota</taxon>
        <taxon>Flavobacteriia</taxon>
        <taxon>Flavobacteriales</taxon>
        <taxon>Flavobacteriaceae</taxon>
        <taxon>Maribacter</taxon>
    </lineage>
</organism>
<dbReference type="Gene3D" id="3.30.70.1230">
    <property type="entry name" value="Nucleotide cyclase"/>
    <property type="match status" value="1"/>
</dbReference>
<reference evidence="1" key="1">
    <citation type="submission" date="2022-09" db="EMBL/GenBank/DDBJ databases">
        <title>Maribacter litopenaei sp. nov., isolated from the intestinal tract of the Pacific White Shrimp, Litopenaeus vannamei.</title>
        <authorList>
            <person name="Kim S.Y."/>
            <person name="Hwang C.Y."/>
        </authorList>
    </citation>
    <scope>NUCLEOTIDE SEQUENCE</scope>
    <source>
        <strain evidence="1">HL-LV01</strain>
    </source>
</reference>
<dbReference type="Pfam" id="PF10851">
    <property type="entry name" value="DUF2652"/>
    <property type="match status" value="1"/>
</dbReference>
<keyword evidence="2" id="KW-1185">Reference proteome</keyword>
<sequence>MKATPTLLCIPDISGFTEFMSGTDFDLSSKVIPTLLNKIIYSNKIGLKVSEIEGDAVLFFKTGKMPSIRKLIEQCENFYLEFYEQLETLKNQFKEEKDAPKIPEVLGLKIILHYGEEVTSTKVGNRIKLFGEDLIVAHRLLKNKIRMDEYILISEGLSNYYKEHDLDKEFDWGELKKNYTEYDHVGKIHYHYINLKPLVQR</sequence>
<accession>A0ABY5Y5W4</accession>
<name>A0ABY5Y5W4_9FLAO</name>
<gene>
    <name evidence="1" type="ORF">NYZ99_16120</name>
</gene>
<dbReference type="RefSeq" id="WP_260572290.1">
    <property type="nucleotide sequence ID" value="NZ_CP104205.1"/>
</dbReference>
<dbReference type="InterPro" id="IPR029787">
    <property type="entry name" value="Nucleotide_cyclase"/>
</dbReference>